<feature type="region of interest" description="Disordered" evidence="1">
    <location>
        <begin position="1"/>
        <end position="36"/>
    </location>
</feature>
<evidence type="ECO:0000256" key="1">
    <source>
        <dbReference type="SAM" id="MobiDB-lite"/>
    </source>
</evidence>
<feature type="region of interest" description="Disordered" evidence="1">
    <location>
        <begin position="70"/>
        <end position="109"/>
    </location>
</feature>
<feature type="compositionally biased region" description="Low complexity" evidence="1">
    <location>
        <begin position="70"/>
        <end position="106"/>
    </location>
</feature>
<organism evidence="2 3">
    <name type="scientific">Polarella glacialis</name>
    <name type="common">Dinoflagellate</name>
    <dbReference type="NCBI Taxonomy" id="89957"/>
    <lineage>
        <taxon>Eukaryota</taxon>
        <taxon>Sar</taxon>
        <taxon>Alveolata</taxon>
        <taxon>Dinophyceae</taxon>
        <taxon>Suessiales</taxon>
        <taxon>Suessiaceae</taxon>
        <taxon>Polarella</taxon>
    </lineage>
</organism>
<sequence length="120" mass="13939">MPKQHLSRQPQVAQLSQSHSARQLQVANYKSHNYKSRKIHTRSLLLPHDVAWYDLLKNWMQIHLHHLPNNNTNSNNNNSNNNNTNNTNNNNDNSNNNNNDDNNNNNTPCKLLTAHHLHLL</sequence>
<dbReference type="EMBL" id="CAJNNW010027800">
    <property type="protein sequence ID" value="CAE8693163.1"/>
    <property type="molecule type" value="Genomic_DNA"/>
</dbReference>
<dbReference type="Proteomes" id="UP000626109">
    <property type="component" value="Unassembled WGS sequence"/>
</dbReference>
<accession>A0A813K2K6</accession>
<protein>
    <submittedName>
        <fullName evidence="2">Uncharacterized protein</fullName>
    </submittedName>
</protein>
<comment type="caution">
    <text evidence="2">The sequence shown here is derived from an EMBL/GenBank/DDBJ whole genome shotgun (WGS) entry which is preliminary data.</text>
</comment>
<gene>
    <name evidence="2" type="ORF">PGLA2088_LOCUS28259</name>
</gene>
<evidence type="ECO:0000313" key="2">
    <source>
        <dbReference type="EMBL" id="CAE8693163.1"/>
    </source>
</evidence>
<proteinExistence type="predicted"/>
<dbReference type="AlphaFoldDB" id="A0A813K2K6"/>
<evidence type="ECO:0000313" key="3">
    <source>
        <dbReference type="Proteomes" id="UP000626109"/>
    </source>
</evidence>
<reference evidence="2" key="1">
    <citation type="submission" date="2021-02" db="EMBL/GenBank/DDBJ databases">
        <authorList>
            <person name="Dougan E. K."/>
            <person name="Rhodes N."/>
            <person name="Thang M."/>
            <person name="Chan C."/>
        </authorList>
    </citation>
    <scope>NUCLEOTIDE SEQUENCE</scope>
</reference>
<feature type="compositionally biased region" description="Polar residues" evidence="1">
    <location>
        <begin position="7"/>
        <end position="31"/>
    </location>
</feature>
<name>A0A813K2K6_POLGL</name>